<sequence length="123" mass="13805">MIPAAFSFLLLLAPAFGGYVFPDDFQLCRRDDKNLDGCVLSALRDALPKLAKEGISSPISLRTEPVYSKYCEYHIRNVDLLYDEYFFNLSHIGLINSTVVSANADPVNLALNFTTFSPFMMQI</sequence>
<accession>A0A1E1W795</accession>
<dbReference type="Pfam" id="PF06585">
    <property type="entry name" value="JHBP"/>
    <property type="match status" value="1"/>
</dbReference>
<proteinExistence type="predicted"/>
<evidence type="ECO:0000313" key="2">
    <source>
        <dbReference type="EMBL" id="JAT82843.1"/>
    </source>
</evidence>
<dbReference type="InterPro" id="IPR010562">
    <property type="entry name" value="Haemolymph_juvenile_hormone-bd"/>
</dbReference>
<dbReference type="EMBL" id="GDQN01008211">
    <property type="protein sequence ID" value="JAT82843.1"/>
    <property type="molecule type" value="Transcribed_RNA"/>
</dbReference>
<protein>
    <submittedName>
        <fullName evidence="2">Uncharacterized protein</fullName>
    </submittedName>
</protein>
<organism evidence="2">
    <name type="scientific">Pectinophora gossypiella</name>
    <name type="common">Cotton pink bollworm</name>
    <name type="synonym">Depressaria gossypiella</name>
    <dbReference type="NCBI Taxonomy" id="13191"/>
    <lineage>
        <taxon>Eukaryota</taxon>
        <taxon>Metazoa</taxon>
        <taxon>Ecdysozoa</taxon>
        <taxon>Arthropoda</taxon>
        <taxon>Hexapoda</taxon>
        <taxon>Insecta</taxon>
        <taxon>Pterygota</taxon>
        <taxon>Neoptera</taxon>
        <taxon>Endopterygota</taxon>
        <taxon>Lepidoptera</taxon>
        <taxon>Glossata</taxon>
        <taxon>Ditrysia</taxon>
        <taxon>Gelechioidea</taxon>
        <taxon>Gelechiidae</taxon>
        <taxon>Apatetrinae</taxon>
        <taxon>Pectinophora</taxon>
    </lineage>
</organism>
<dbReference type="AlphaFoldDB" id="A0A1E1W795"/>
<keyword evidence="1" id="KW-0732">Signal</keyword>
<feature type="signal peptide" evidence="1">
    <location>
        <begin position="1"/>
        <end position="17"/>
    </location>
</feature>
<feature type="chain" id="PRO_5009115174" evidence="1">
    <location>
        <begin position="18"/>
        <end position="123"/>
    </location>
</feature>
<name>A0A1E1W795_PECGO</name>
<reference evidence="2" key="1">
    <citation type="submission" date="2015-09" db="EMBL/GenBank/DDBJ databases">
        <title>De novo assembly of Pectinophora gossypiella (Pink Bollworm) gut transcriptome.</title>
        <authorList>
            <person name="Tassone E.E."/>
        </authorList>
    </citation>
    <scope>NUCLEOTIDE SEQUENCE</scope>
</reference>
<evidence type="ECO:0000256" key="1">
    <source>
        <dbReference type="SAM" id="SignalP"/>
    </source>
</evidence>
<gene>
    <name evidence="2" type="ORF">g.19770</name>
</gene>
<feature type="non-terminal residue" evidence="2">
    <location>
        <position position="123"/>
    </location>
</feature>